<dbReference type="Proteomes" id="UP000217448">
    <property type="component" value="Unassembled WGS sequence"/>
</dbReference>
<reference evidence="3" key="1">
    <citation type="submission" date="2023-07" db="EMBL/GenBank/DDBJ databases">
        <title>Yangia mangrovi SAOS 153D genome.</title>
        <authorList>
            <person name="Verma A."/>
            <person name="Pal Y."/>
            <person name="Sundharam S."/>
            <person name="Bisht B."/>
            <person name="Srinivasan K."/>
        </authorList>
    </citation>
    <scope>NUCLEOTIDE SEQUENCE [LARGE SCALE GENOMIC DNA]</scope>
    <source>
        <strain evidence="3">SAOS 153D</strain>
    </source>
</reference>
<protein>
    <submittedName>
        <fullName evidence="2">Uncharacterized protein</fullName>
    </submittedName>
</protein>
<comment type="caution">
    <text evidence="2">The sequence shown here is derived from an EMBL/GenBank/DDBJ whole genome shotgun (WGS) entry which is preliminary data.</text>
</comment>
<feature type="compositionally biased region" description="Low complexity" evidence="1">
    <location>
        <begin position="99"/>
        <end position="111"/>
    </location>
</feature>
<organism evidence="2 3">
    <name type="scientific">Alloyangia mangrovi</name>
    <dbReference type="NCBI Taxonomy" id="1779329"/>
    <lineage>
        <taxon>Bacteria</taxon>
        <taxon>Pseudomonadati</taxon>
        <taxon>Pseudomonadota</taxon>
        <taxon>Alphaproteobacteria</taxon>
        <taxon>Rhodobacterales</taxon>
        <taxon>Roseobacteraceae</taxon>
        <taxon>Alloyangia</taxon>
    </lineage>
</organism>
<accession>A0ABT2KTJ0</accession>
<keyword evidence="3" id="KW-1185">Reference proteome</keyword>
<gene>
    <name evidence="2" type="ORF">CLG85_026015</name>
</gene>
<feature type="region of interest" description="Disordered" evidence="1">
    <location>
        <begin position="93"/>
        <end position="125"/>
    </location>
</feature>
<name>A0ABT2KTJ0_9RHOB</name>
<evidence type="ECO:0000313" key="2">
    <source>
        <dbReference type="EMBL" id="MCT4373565.1"/>
    </source>
</evidence>
<dbReference type="RefSeq" id="WP_224847922.1">
    <property type="nucleotide sequence ID" value="NZ_NTHN02000102.1"/>
</dbReference>
<dbReference type="EMBL" id="NTHN02000102">
    <property type="protein sequence ID" value="MCT4373565.1"/>
    <property type="molecule type" value="Genomic_DNA"/>
</dbReference>
<evidence type="ECO:0000313" key="3">
    <source>
        <dbReference type="Proteomes" id="UP000217448"/>
    </source>
</evidence>
<sequence>MRNTVTRIADRIGALLALLVVLSALAVYPAPNMPLAGIRQAEATLSGYALSVSKGILPVALPAHATARAPDPAAPDPLYLHALTPALSHLAPPRAASFRPSLPGLRSSPSGTKLGAHPPRAPPFA</sequence>
<evidence type="ECO:0000256" key="1">
    <source>
        <dbReference type="SAM" id="MobiDB-lite"/>
    </source>
</evidence>
<proteinExistence type="predicted"/>